<dbReference type="Pfam" id="PF13530">
    <property type="entry name" value="SCP2_2"/>
    <property type="match status" value="1"/>
</dbReference>
<dbReference type="RefSeq" id="WP_162370722.1">
    <property type="nucleotide sequence ID" value="NZ_JAAEEH010000025.1"/>
</dbReference>
<dbReference type="PANTHER" id="PTHR37817">
    <property type="entry name" value="N-ACETYLTRANSFERASE EIS"/>
    <property type="match status" value="1"/>
</dbReference>
<dbReference type="SUPFAM" id="SSF55718">
    <property type="entry name" value="SCP-like"/>
    <property type="match status" value="1"/>
</dbReference>
<keyword evidence="2" id="KW-0808">Transferase</keyword>
<dbReference type="PROSITE" id="PS51186">
    <property type="entry name" value="GNAT"/>
    <property type="match status" value="1"/>
</dbReference>
<dbReference type="GO" id="GO:0034069">
    <property type="term" value="F:aminoglycoside N-acetyltransferase activity"/>
    <property type="evidence" value="ECO:0007669"/>
    <property type="project" value="TreeGrafter"/>
</dbReference>
<keyword evidence="3" id="KW-1185">Reference proteome</keyword>
<reference evidence="2 3" key="1">
    <citation type="submission" date="2020-01" db="EMBL/GenBank/DDBJ databases">
        <title>Anaeroalcalibacter tamaniensis gen. nov., sp. nov., moderately halophilic strictly anaerobic fermenter bacterium from mud volcano of Taman peninsula.</title>
        <authorList>
            <person name="Frolova A."/>
            <person name="Merkel A.Y."/>
            <person name="Slobodkin A.I."/>
        </authorList>
    </citation>
    <scope>NUCLEOTIDE SEQUENCE [LARGE SCALE GENOMIC DNA]</scope>
    <source>
        <strain evidence="2 3">F-3ap</strain>
    </source>
</reference>
<name>A0A7X5KPF0_9FIRM</name>
<organism evidence="2 3">
    <name type="scientific">Anaerotalea alkaliphila</name>
    <dbReference type="NCBI Taxonomy" id="2662126"/>
    <lineage>
        <taxon>Bacteria</taxon>
        <taxon>Bacillati</taxon>
        <taxon>Bacillota</taxon>
        <taxon>Clostridia</taxon>
        <taxon>Eubacteriales</taxon>
        <taxon>Anaerotalea</taxon>
    </lineage>
</organism>
<feature type="domain" description="N-acetyltransferase" evidence="1">
    <location>
        <begin position="8"/>
        <end position="154"/>
    </location>
</feature>
<dbReference type="InterPro" id="IPR016181">
    <property type="entry name" value="Acyl_CoA_acyltransferase"/>
</dbReference>
<dbReference type="InterPro" id="IPR000182">
    <property type="entry name" value="GNAT_dom"/>
</dbReference>
<dbReference type="InterPro" id="IPR025559">
    <property type="entry name" value="Eis_dom"/>
</dbReference>
<proteinExistence type="predicted"/>
<dbReference type="PANTHER" id="PTHR37817:SF1">
    <property type="entry name" value="N-ACETYLTRANSFERASE EIS"/>
    <property type="match status" value="1"/>
</dbReference>
<dbReference type="InterPro" id="IPR051554">
    <property type="entry name" value="Acetyltransferase_Eis"/>
</dbReference>
<sequence>MEELENGQVLGFCGEEDRKDLRTIWEACFDDTPAFVDYYFRKRMDPLRCMALRECGEMVAALHLNRHRVEFLGKNHDVSYFVGVSTYEVHRGKGHMRKLMEAAIRELHAEGELFSLLMPVDSRLYDRFGFAFVEDHLQTDFNPEHETALEKEWRGGPGRFPARGSYRMVDRQDPGRFRQEWEGVRAGMISCYGLEMVPLFGEGRFQALVEELAVEDGGILLGERGYAAFYPGETLEVREIAVLDRDAMFEILRHLREKAGKRTIGLNTHLKDCIKYLIPYTNDNTIKVRPFMMARILDARRLLAAYVEAHPLEVGRELRIQVLDGLIPENNRTFALRENHVEVLQGQEVSADLALGIDALAQLVFGYGNAAGTCFLHERSGKGSVDLPFLERAFPVRVHYFNEWI</sequence>
<dbReference type="SUPFAM" id="SSF55729">
    <property type="entry name" value="Acyl-CoA N-acyltransferases (Nat)"/>
    <property type="match status" value="1"/>
</dbReference>
<evidence type="ECO:0000313" key="3">
    <source>
        <dbReference type="Proteomes" id="UP000461585"/>
    </source>
</evidence>
<dbReference type="Proteomes" id="UP000461585">
    <property type="component" value="Unassembled WGS sequence"/>
</dbReference>
<comment type="caution">
    <text evidence="2">The sequence shown here is derived from an EMBL/GenBank/DDBJ whole genome shotgun (WGS) entry which is preliminary data.</text>
</comment>
<dbReference type="Gene3D" id="3.30.1050.10">
    <property type="entry name" value="SCP2 sterol-binding domain"/>
    <property type="match status" value="1"/>
</dbReference>
<dbReference type="GO" id="GO:0030649">
    <property type="term" value="P:aminoglycoside antibiotic catabolic process"/>
    <property type="evidence" value="ECO:0007669"/>
    <property type="project" value="TreeGrafter"/>
</dbReference>
<dbReference type="InterPro" id="IPR036527">
    <property type="entry name" value="SCP2_sterol-bd_dom_sf"/>
</dbReference>
<evidence type="ECO:0000313" key="2">
    <source>
        <dbReference type="EMBL" id="NDL67997.1"/>
    </source>
</evidence>
<dbReference type="EMBL" id="JAAEEH010000025">
    <property type="protein sequence ID" value="NDL67997.1"/>
    <property type="molecule type" value="Genomic_DNA"/>
</dbReference>
<accession>A0A7X5KPF0</accession>
<protein>
    <submittedName>
        <fullName evidence="2">GNAT family N-acetyltransferase</fullName>
    </submittedName>
</protein>
<dbReference type="Gene3D" id="3.40.630.30">
    <property type="match status" value="1"/>
</dbReference>
<gene>
    <name evidence="2" type="ORF">GXN74_09625</name>
</gene>
<dbReference type="AlphaFoldDB" id="A0A7X5KPF0"/>
<dbReference type="Pfam" id="PF13527">
    <property type="entry name" value="Acetyltransf_9"/>
    <property type="match status" value="1"/>
</dbReference>
<evidence type="ECO:0000259" key="1">
    <source>
        <dbReference type="PROSITE" id="PS51186"/>
    </source>
</evidence>